<keyword evidence="2" id="KW-0547">Nucleotide-binding</keyword>
<evidence type="ECO:0000313" key="7">
    <source>
        <dbReference type="Proteomes" id="UP001180020"/>
    </source>
</evidence>
<proteinExistence type="predicted"/>
<keyword evidence="6" id="KW-0675">Receptor</keyword>
<dbReference type="Gene3D" id="1.10.510.10">
    <property type="entry name" value="Transferase(Phosphotransferase) domain 1"/>
    <property type="match status" value="1"/>
</dbReference>
<dbReference type="PROSITE" id="PS50011">
    <property type="entry name" value="PROTEIN_KINASE_DOM"/>
    <property type="match status" value="1"/>
</dbReference>
<keyword evidence="4" id="KW-0812">Transmembrane</keyword>
<keyword evidence="4" id="KW-1133">Transmembrane helix</keyword>
<dbReference type="Pfam" id="PF00069">
    <property type="entry name" value="Pkinase"/>
    <property type="match status" value="1"/>
</dbReference>
<evidence type="ECO:0000256" key="4">
    <source>
        <dbReference type="SAM" id="Phobius"/>
    </source>
</evidence>
<feature type="region of interest" description="Disordered" evidence="3">
    <location>
        <begin position="533"/>
        <end position="577"/>
    </location>
</feature>
<dbReference type="InterPro" id="IPR000719">
    <property type="entry name" value="Prot_kinase_dom"/>
</dbReference>
<reference evidence="6" key="2">
    <citation type="submission" date="2023-06" db="EMBL/GenBank/DDBJ databases">
        <authorList>
            <person name="Ma L."/>
            <person name="Liu K.-W."/>
            <person name="Li Z."/>
            <person name="Hsiao Y.-Y."/>
            <person name="Qi Y."/>
            <person name="Fu T."/>
            <person name="Tang G."/>
            <person name="Zhang D."/>
            <person name="Sun W.-H."/>
            <person name="Liu D.-K."/>
            <person name="Li Y."/>
            <person name="Chen G.-Z."/>
            <person name="Liu X.-D."/>
            <person name="Liao X.-Y."/>
            <person name="Jiang Y.-T."/>
            <person name="Yu X."/>
            <person name="Hao Y."/>
            <person name="Huang J."/>
            <person name="Zhao X.-W."/>
            <person name="Ke S."/>
            <person name="Chen Y.-Y."/>
            <person name="Wu W.-L."/>
            <person name="Hsu J.-L."/>
            <person name="Lin Y.-F."/>
            <person name="Huang M.-D."/>
            <person name="Li C.-Y."/>
            <person name="Huang L."/>
            <person name="Wang Z.-W."/>
            <person name="Zhao X."/>
            <person name="Zhong W.-Y."/>
            <person name="Peng D.-H."/>
            <person name="Ahmad S."/>
            <person name="Lan S."/>
            <person name="Zhang J.-S."/>
            <person name="Tsai W.-C."/>
            <person name="Van De Peer Y."/>
            <person name="Liu Z.-J."/>
        </authorList>
    </citation>
    <scope>NUCLEOTIDE SEQUENCE</scope>
    <source>
        <strain evidence="6">CP</strain>
        <tissue evidence="6">Leaves</tissue>
    </source>
</reference>
<feature type="transmembrane region" description="Helical" evidence="4">
    <location>
        <begin position="183"/>
        <end position="206"/>
    </location>
</feature>
<dbReference type="GO" id="GO:0005886">
    <property type="term" value="C:plasma membrane"/>
    <property type="evidence" value="ECO:0007669"/>
    <property type="project" value="UniProtKB-SubCell"/>
</dbReference>
<comment type="caution">
    <text evidence="6">The sequence shown here is derived from an EMBL/GenBank/DDBJ whole genome shotgun (WGS) entry which is preliminary data.</text>
</comment>
<dbReference type="InterPro" id="IPR046959">
    <property type="entry name" value="PRK1-6/SRF4-like"/>
</dbReference>
<feature type="domain" description="Protein kinase" evidence="5">
    <location>
        <begin position="261"/>
        <end position="535"/>
    </location>
</feature>
<keyword evidence="2" id="KW-0067">ATP-binding</keyword>
<dbReference type="InterPro" id="IPR032675">
    <property type="entry name" value="LRR_dom_sf"/>
</dbReference>
<keyword evidence="7" id="KW-1185">Reference proteome</keyword>
<dbReference type="InterPro" id="IPR011009">
    <property type="entry name" value="Kinase-like_dom_sf"/>
</dbReference>
<evidence type="ECO:0000256" key="1">
    <source>
        <dbReference type="ARBA" id="ARBA00004162"/>
    </source>
</evidence>
<dbReference type="Gene3D" id="3.30.200.20">
    <property type="entry name" value="Phosphorylase Kinase, domain 1"/>
    <property type="match status" value="1"/>
</dbReference>
<comment type="subcellular location">
    <subcellularLocation>
        <location evidence="1">Cell membrane</location>
        <topology evidence="1">Single-pass membrane protein</topology>
    </subcellularLocation>
</comment>
<dbReference type="EMBL" id="JAUJYO010000012">
    <property type="protein sequence ID" value="KAK1302376.1"/>
    <property type="molecule type" value="Genomic_DNA"/>
</dbReference>
<reference evidence="6" key="1">
    <citation type="journal article" date="2023" name="Nat. Commun.">
        <title>Diploid and tetraploid genomes of Acorus and the evolution of monocots.</title>
        <authorList>
            <person name="Ma L."/>
            <person name="Liu K.W."/>
            <person name="Li Z."/>
            <person name="Hsiao Y.Y."/>
            <person name="Qi Y."/>
            <person name="Fu T."/>
            <person name="Tang G.D."/>
            <person name="Zhang D."/>
            <person name="Sun W.H."/>
            <person name="Liu D.K."/>
            <person name="Li Y."/>
            <person name="Chen G.Z."/>
            <person name="Liu X.D."/>
            <person name="Liao X.Y."/>
            <person name="Jiang Y.T."/>
            <person name="Yu X."/>
            <person name="Hao Y."/>
            <person name="Huang J."/>
            <person name="Zhao X.W."/>
            <person name="Ke S."/>
            <person name="Chen Y.Y."/>
            <person name="Wu W.L."/>
            <person name="Hsu J.L."/>
            <person name="Lin Y.F."/>
            <person name="Huang M.D."/>
            <person name="Li C.Y."/>
            <person name="Huang L."/>
            <person name="Wang Z.W."/>
            <person name="Zhao X."/>
            <person name="Zhong W.Y."/>
            <person name="Peng D.H."/>
            <person name="Ahmad S."/>
            <person name="Lan S."/>
            <person name="Zhang J.S."/>
            <person name="Tsai W.C."/>
            <person name="Van de Peer Y."/>
            <person name="Liu Z.J."/>
        </authorList>
    </citation>
    <scope>NUCLEOTIDE SEQUENCE</scope>
    <source>
        <strain evidence="6">CP</strain>
    </source>
</reference>
<evidence type="ECO:0000313" key="6">
    <source>
        <dbReference type="EMBL" id="KAK1302376.1"/>
    </source>
</evidence>
<evidence type="ECO:0000256" key="3">
    <source>
        <dbReference type="SAM" id="MobiDB-lite"/>
    </source>
</evidence>
<dbReference type="GO" id="GO:0004672">
    <property type="term" value="F:protein kinase activity"/>
    <property type="evidence" value="ECO:0007669"/>
    <property type="project" value="InterPro"/>
</dbReference>
<dbReference type="PROSITE" id="PS00107">
    <property type="entry name" value="PROTEIN_KINASE_ATP"/>
    <property type="match status" value="1"/>
</dbReference>
<sequence>MDDRPPLFMVRVRCMGDRVTELTLRGIGLSGRTDREALANLTELTKVDLSSNSVSGNMFDLYFNPKMRYLDLSENAFRGSISASLLGLNFLEYLHLQHNNFSGSMIALTQKSLRAFNVSKNNLSGRIPPTPALLSFNESSYAKNPGLCGPPSLVVSCRDGTDSMNVTNSQDPENSKRPKLNTAMSIVIIGLSILAVLVVLLFLIFYKRRKRINREASKKECESEHTNDNKTEGEESASSRRSLSFIGDYKSGDFDIRDLLRASAEGLGKGSFGNCYKVTLDDGRTLVVKRLRNLLPLTSDEFARHMRSLADAKHPNLLPLLGYFFSDDEKLLVSRFAPNRSLFERIHGGRGRNRVPFKWNTRLSIARGVARALLFLHSNAKPSDTAPHGNLKTSNILLDEDGTPLVSDYGLRPLVSTTIAVHTMTSYKSPEYEHCRRVGHKSDVWSYGCVLLEIITGRMSSHSAPEGVRGIELCGWVNRAVREEWTGEVFDVEIRAERGAMGGVLRLLNVALRCCERVPEKRPEMAEVLREIEGIEMTASDDDDDGGGGDGDSQDRSFESVEGQRSNAGLVSVNEER</sequence>
<dbReference type="SUPFAM" id="SSF56112">
    <property type="entry name" value="Protein kinase-like (PK-like)"/>
    <property type="match status" value="1"/>
</dbReference>
<feature type="region of interest" description="Disordered" evidence="3">
    <location>
        <begin position="216"/>
        <end position="239"/>
    </location>
</feature>
<organism evidence="6 7">
    <name type="scientific">Acorus calamus</name>
    <name type="common">Sweet flag</name>
    <dbReference type="NCBI Taxonomy" id="4465"/>
    <lineage>
        <taxon>Eukaryota</taxon>
        <taxon>Viridiplantae</taxon>
        <taxon>Streptophyta</taxon>
        <taxon>Embryophyta</taxon>
        <taxon>Tracheophyta</taxon>
        <taxon>Spermatophyta</taxon>
        <taxon>Magnoliopsida</taxon>
        <taxon>Liliopsida</taxon>
        <taxon>Acoraceae</taxon>
        <taxon>Acorus</taxon>
    </lineage>
</organism>
<dbReference type="Proteomes" id="UP001180020">
    <property type="component" value="Unassembled WGS sequence"/>
</dbReference>
<gene>
    <name evidence="6" type="ORF">QJS10_CPB12g01219</name>
</gene>
<feature type="binding site" evidence="2">
    <location>
        <position position="289"/>
    </location>
    <ligand>
        <name>ATP</name>
        <dbReference type="ChEBI" id="CHEBI:30616"/>
    </ligand>
</feature>
<keyword evidence="6" id="KW-0418">Kinase</keyword>
<dbReference type="GO" id="GO:0005524">
    <property type="term" value="F:ATP binding"/>
    <property type="evidence" value="ECO:0007669"/>
    <property type="project" value="UniProtKB-UniRule"/>
</dbReference>
<evidence type="ECO:0000256" key="2">
    <source>
        <dbReference type="PROSITE-ProRule" id="PRU10141"/>
    </source>
</evidence>
<name>A0AAV9DL44_ACOCL</name>
<dbReference type="Gene3D" id="3.80.10.10">
    <property type="entry name" value="Ribonuclease Inhibitor"/>
    <property type="match status" value="1"/>
</dbReference>
<dbReference type="PANTHER" id="PTHR48007">
    <property type="entry name" value="LEUCINE-RICH REPEAT RECEPTOR-LIKE PROTEIN KINASE PXC1"/>
    <property type="match status" value="1"/>
</dbReference>
<protein>
    <submittedName>
        <fullName evidence="6">Inactive leucine-rich repeat receptor-like protein kinase</fullName>
    </submittedName>
</protein>
<evidence type="ECO:0000259" key="5">
    <source>
        <dbReference type="PROSITE" id="PS50011"/>
    </source>
</evidence>
<keyword evidence="4" id="KW-0472">Membrane</keyword>
<dbReference type="SUPFAM" id="SSF52058">
    <property type="entry name" value="L domain-like"/>
    <property type="match status" value="1"/>
</dbReference>
<dbReference type="AlphaFoldDB" id="A0AAV9DL44"/>
<accession>A0AAV9DL44</accession>
<keyword evidence="6" id="KW-0808">Transferase</keyword>
<feature type="compositionally biased region" description="Basic and acidic residues" evidence="3">
    <location>
        <begin position="216"/>
        <end position="233"/>
    </location>
</feature>
<dbReference type="PANTHER" id="PTHR48007:SF43">
    <property type="entry name" value="POLLEN RECEPTOR-LIKE KINASE 4"/>
    <property type="match status" value="1"/>
</dbReference>
<dbReference type="InterPro" id="IPR017441">
    <property type="entry name" value="Protein_kinase_ATP_BS"/>
</dbReference>